<dbReference type="GO" id="GO:0000978">
    <property type="term" value="F:RNA polymerase II cis-regulatory region sequence-specific DNA binding"/>
    <property type="evidence" value="ECO:0007669"/>
    <property type="project" value="TreeGrafter"/>
</dbReference>
<keyword evidence="3 5" id="KW-0371">Homeobox</keyword>
<evidence type="ECO:0000256" key="3">
    <source>
        <dbReference type="ARBA" id="ARBA00023155"/>
    </source>
</evidence>
<keyword evidence="4 5" id="KW-0539">Nucleus</keyword>
<evidence type="ECO:0000256" key="1">
    <source>
        <dbReference type="ARBA" id="ARBA00004123"/>
    </source>
</evidence>
<accession>A0A9P0MC28</accession>
<dbReference type="Pfam" id="PF00046">
    <property type="entry name" value="Homeodomain"/>
    <property type="match status" value="1"/>
</dbReference>
<comment type="subcellular location">
    <subcellularLocation>
        <location evidence="1 5 6">Nucleus</location>
    </subcellularLocation>
</comment>
<feature type="DNA-binding region" description="Homeobox" evidence="5">
    <location>
        <begin position="3"/>
        <end position="27"/>
    </location>
</feature>
<evidence type="ECO:0000256" key="6">
    <source>
        <dbReference type="RuleBase" id="RU000682"/>
    </source>
</evidence>
<dbReference type="InterPro" id="IPR001356">
    <property type="entry name" value="HD"/>
</dbReference>
<gene>
    <name evidence="9" type="ORF">ACAOBT_LOCUS30983</name>
</gene>
<dbReference type="PANTHER" id="PTHR45664">
    <property type="entry name" value="PROTEIN ZERKNUELLT 1-RELATED"/>
    <property type="match status" value="1"/>
</dbReference>
<evidence type="ECO:0000256" key="4">
    <source>
        <dbReference type="ARBA" id="ARBA00023242"/>
    </source>
</evidence>
<evidence type="ECO:0000256" key="5">
    <source>
        <dbReference type="PROSITE-ProRule" id="PRU00108"/>
    </source>
</evidence>
<dbReference type="InterPro" id="IPR009057">
    <property type="entry name" value="Homeodomain-like_sf"/>
</dbReference>
<evidence type="ECO:0000256" key="2">
    <source>
        <dbReference type="ARBA" id="ARBA00023125"/>
    </source>
</evidence>
<keyword evidence="10" id="KW-1185">Reference proteome</keyword>
<dbReference type="CDD" id="cd00086">
    <property type="entry name" value="homeodomain"/>
    <property type="match status" value="1"/>
</dbReference>
<evidence type="ECO:0000313" key="9">
    <source>
        <dbReference type="EMBL" id="CAH2009612.1"/>
    </source>
</evidence>
<evidence type="ECO:0000313" key="10">
    <source>
        <dbReference type="Proteomes" id="UP001152888"/>
    </source>
</evidence>
<reference evidence="9" key="1">
    <citation type="submission" date="2022-03" db="EMBL/GenBank/DDBJ databases">
        <authorList>
            <person name="Sayadi A."/>
        </authorList>
    </citation>
    <scope>NUCLEOTIDE SEQUENCE</scope>
</reference>
<evidence type="ECO:0000256" key="7">
    <source>
        <dbReference type="SAM" id="MobiDB-lite"/>
    </source>
</evidence>
<evidence type="ECO:0000259" key="8">
    <source>
        <dbReference type="PROSITE" id="PS50071"/>
    </source>
</evidence>
<dbReference type="Gene3D" id="1.10.10.60">
    <property type="entry name" value="Homeodomain-like"/>
    <property type="match status" value="1"/>
</dbReference>
<dbReference type="GO" id="GO:0000981">
    <property type="term" value="F:DNA-binding transcription factor activity, RNA polymerase II-specific"/>
    <property type="evidence" value="ECO:0007669"/>
    <property type="project" value="TreeGrafter"/>
</dbReference>
<organism evidence="9 10">
    <name type="scientific">Acanthoscelides obtectus</name>
    <name type="common">Bean weevil</name>
    <name type="synonym">Bruchus obtectus</name>
    <dbReference type="NCBI Taxonomy" id="200917"/>
    <lineage>
        <taxon>Eukaryota</taxon>
        <taxon>Metazoa</taxon>
        <taxon>Ecdysozoa</taxon>
        <taxon>Arthropoda</taxon>
        <taxon>Hexapoda</taxon>
        <taxon>Insecta</taxon>
        <taxon>Pterygota</taxon>
        <taxon>Neoptera</taxon>
        <taxon>Endopterygota</taxon>
        <taxon>Coleoptera</taxon>
        <taxon>Polyphaga</taxon>
        <taxon>Cucujiformia</taxon>
        <taxon>Chrysomeloidea</taxon>
        <taxon>Chrysomelidae</taxon>
        <taxon>Bruchinae</taxon>
        <taxon>Bruchini</taxon>
        <taxon>Acanthoscelides</taxon>
    </lineage>
</organism>
<dbReference type="GO" id="GO:0005634">
    <property type="term" value="C:nucleus"/>
    <property type="evidence" value="ECO:0007669"/>
    <property type="project" value="UniProtKB-SubCell"/>
</dbReference>
<name>A0A9P0MC28_ACAOB</name>
<proteinExistence type="predicted"/>
<feature type="domain" description="Homeobox" evidence="8">
    <location>
        <begin position="1"/>
        <end position="26"/>
    </location>
</feature>
<dbReference type="AlphaFoldDB" id="A0A9P0MC28"/>
<feature type="compositionally biased region" description="Low complexity" evidence="7">
    <location>
        <begin position="31"/>
        <end position="49"/>
    </location>
</feature>
<dbReference type="Proteomes" id="UP001152888">
    <property type="component" value="Unassembled WGS sequence"/>
</dbReference>
<dbReference type="PROSITE" id="PS50071">
    <property type="entry name" value="HOMEOBOX_2"/>
    <property type="match status" value="1"/>
</dbReference>
<keyword evidence="2 5" id="KW-0238">DNA-binding</keyword>
<dbReference type="PANTHER" id="PTHR45664:SF12">
    <property type="entry name" value="PANCREAS_DUODENUM HOMEOBOX PROTEIN 1"/>
    <property type="match status" value="1"/>
</dbReference>
<dbReference type="EMBL" id="CAKOFQ010007896">
    <property type="protein sequence ID" value="CAH2009612.1"/>
    <property type="molecule type" value="Genomic_DNA"/>
</dbReference>
<protein>
    <recommendedName>
        <fullName evidence="8">Homeobox domain-containing protein</fullName>
    </recommendedName>
</protein>
<dbReference type="GO" id="GO:0009893">
    <property type="term" value="P:positive regulation of metabolic process"/>
    <property type="evidence" value="ECO:0007669"/>
    <property type="project" value="UniProtKB-ARBA"/>
</dbReference>
<comment type="caution">
    <text evidence="9">The sequence shown here is derived from an EMBL/GenBank/DDBJ whole genome shotgun (WGS) entry which is preliminary data.</text>
</comment>
<dbReference type="SUPFAM" id="SSF46689">
    <property type="entry name" value="Homeodomain-like"/>
    <property type="match status" value="1"/>
</dbReference>
<sequence length="73" mass="8343">MAQELNLTERQVKVRFQNQRMKCKKEEEQRTSSPTRTFPSSTPSPTSKSGIQTVRPKCHLITSPASITLSFLY</sequence>
<feature type="region of interest" description="Disordered" evidence="7">
    <location>
        <begin position="19"/>
        <end position="55"/>
    </location>
</feature>